<evidence type="ECO:0000313" key="3">
    <source>
        <dbReference type="EMBL" id="KAJ6035573.1"/>
    </source>
</evidence>
<feature type="transmembrane region" description="Helical" evidence="1">
    <location>
        <begin position="31"/>
        <end position="52"/>
    </location>
</feature>
<accession>A0AAD6N6Z1</accession>
<proteinExistence type="predicted"/>
<evidence type="ECO:0000256" key="2">
    <source>
        <dbReference type="SAM" id="SignalP"/>
    </source>
</evidence>
<reference evidence="3" key="2">
    <citation type="submission" date="2023-01" db="EMBL/GenBank/DDBJ databases">
        <authorList>
            <person name="Petersen C."/>
        </authorList>
    </citation>
    <scope>NUCLEOTIDE SEQUENCE</scope>
    <source>
        <strain evidence="3">IBT 15450</strain>
    </source>
</reference>
<feature type="signal peptide" evidence="2">
    <location>
        <begin position="1"/>
        <end position="21"/>
    </location>
</feature>
<dbReference type="Proteomes" id="UP001219568">
    <property type="component" value="Unassembled WGS sequence"/>
</dbReference>
<evidence type="ECO:0000313" key="4">
    <source>
        <dbReference type="Proteomes" id="UP001219568"/>
    </source>
</evidence>
<dbReference type="AlphaFoldDB" id="A0AAD6N6Z1"/>
<keyword evidence="1" id="KW-0472">Membrane</keyword>
<comment type="caution">
    <text evidence="3">The sequence shown here is derived from an EMBL/GenBank/DDBJ whole genome shotgun (WGS) entry which is preliminary data.</text>
</comment>
<evidence type="ECO:0000256" key="1">
    <source>
        <dbReference type="SAM" id="Phobius"/>
    </source>
</evidence>
<organism evidence="3 4">
    <name type="scientific">Penicillium canescens</name>
    <dbReference type="NCBI Taxonomy" id="5083"/>
    <lineage>
        <taxon>Eukaryota</taxon>
        <taxon>Fungi</taxon>
        <taxon>Dikarya</taxon>
        <taxon>Ascomycota</taxon>
        <taxon>Pezizomycotina</taxon>
        <taxon>Eurotiomycetes</taxon>
        <taxon>Eurotiomycetidae</taxon>
        <taxon>Eurotiales</taxon>
        <taxon>Aspergillaceae</taxon>
        <taxon>Penicillium</taxon>
    </lineage>
</organism>
<protein>
    <submittedName>
        <fullName evidence="3">Uncharacterized protein</fullName>
    </submittedName>
</protein>
<sequence length="125" mass="13590">MAVLCSGASLMFWLLNSEVLGQEKRTKAIIYGQIIIGATIILGSIASIPLAVQIPLSENEIGVLLLLLVMNEVIATAKKKNYTDAHLVPICINFAITINSYNCRLVLHQHNDHLVFDFVSAAGSQ</sequence>
<keyword evidence="2" id="KW-0732">Signal</keyword>
<keyword evidence="1" id="KW-1133">Transmembrane helix</keyword>
<feature type="chain" id="PRO_5042297220" evidence="2">
    <location>
        <begin position="22"/>
        <end position="125"/>
    </location>
</feature>
<keyword evidence="4" id="KW-1185">Reference proteome</keyword>
<keyword evidence="1" id="KW-0812">Transmembrane</keyword>
<reference evidence="3" key="1">
    <citation type="journal article" date="2023" name="IMA Fungus">
        <title>Comparative genomic study of the Penicillium genus elucidates a diverse pangenome and 15 lateral gene transfer events.</title>
        <authorList>
            <person name="Petersen C."/>
            <person name="Sorensen T."/>
            <person name="Nielsen M.R."/>
            <person name="Sondergaard T.E."/>
            <person name="Sorensen J.L."/>
            <person name="Fitzpatrick D.A."/>
            <person name="Frisvad J.C."/>
            <person name="Nielsen K.L."/>
        </authorList>
    </citation>
    <scope>NUCLEOTIDE SEQUENCE</scope>
    <source>
        <strain evidence="3">IBT 15450</strain>
    </source>
</reference>
<name>A0AAD6N6Z1_PENCN</name>
<dbReference type="EMBL" id="JAQJZL010000010">
    <property type="protein sequence ID" value="KAJ6035573.1"/>
    <property type="molecule type" value="Genomic_DNA"/>
</dbReference>
<gene>
    <name evidence="3" type="ORF">N7460_009748</name>
</gene>